<dbReference type="InterPro" id="IPR003018">
    <property type="entry name" value="GAF"/>
</dbReference>
<dbReference type="EMBL" id="BEXT01000001">
    <property type="protein sequence ID" value="GBC60692.1"/>
    <property type="molecule type" value="Genomic_DNA"/>
</dbReference>
<feature type="domain" description="GAF" evidence="1">
    <location>
        <begin position="23"/>
        <end position="168"/>
    </location>
</feature>
<evidence type="ECO:0000259" key="1">
    <source>
        <dbReference type="SMART" id="SM00065"/>
    </source>
</evidence>
<dbReference type="InterPro" id="IPR029016">
    <property type="entry name" value="GAF-like_dom_sf"/>
</dbReference>
<dbReference type="Proteomes" id="UP000288096">
    <property type="component" value="Unassembled WGS sequence"/>
</dbReference>
<dbReference type="Pfam" id="PF13185">
    <property type="entry name" value="GAF_2"/>
    <property type="match status" value="1"/>
</dbReference>
<evidence type="ECO:0000313" key="3">
    <source>
        <dbReference type="Proteomes" id="UP000288096"/>
    </source>
</evidence>
<dbReference type="Gene3D" id="3.30.450.40">
    <property type="match status" value="1"/>
</dbReference>
<dbReference type="RefSeq" id="WP_124328076.1">
    <property type="nucleotide sequence ID" value="NZ_BEXT01000001.1"/>
</dbReference>
<sequence>MKKQLVNYETMIKITRSISHSRDPEEVVLMTVEGIKTALDVKGCTLFLINRKNHELEVAASYGLSDEYLNKGPLSALKSIAQSMEDGPVAIYDVSDDPRIQYPEAAQKEGISSILSVPIISRGKMLGVLRVYTADTWEFTLEDVNFVQALAQIAGMAIEMSRLYQGQKEAIDILKRMREVRTGMTKRRTPYEGVPVSVPLKDVSKKASSA</sequence>
<dbReference type="SMART" id="SM00065">
    <property type="entry name" value="GAF"/>
    <property type="match status" value="1"/>
</dbReference>
<reference evidence="3" key="2">
    <citation type="submission" date="2019-01" db="EMBL/GenBank/DDBJ databases">
        <title>Genome sequence of Desulfonema ishimotonii strain Tokyo 01.</title>
        <authorList>
            <person name="Fukui M."/>
        </authorList>
    </citation>
    <scope>NUCLEOTIDE SEQUENCE [LARGE SCALE GENOMIC DNA]</scope>
    <source>
        <strain evidence="3">Tokyo 01</strain>
    </source>
</reference>
<name>A0A401FUP3_9BACT</name>
<accession>A0A401FUP3</accession>
<proteinExistence type="predicted"/>
<evidence type="ECO:0000313" key="2">
    <source>
        <dbReference type="EMBL" id="GBC60692.1"/>
    </source>
</evidence>
<dbReference type="SUPFAM" id="SSF55781">
    <property type="entry name" value="GAF domain-like"/>
    <property type="match status" value="1"/>
</dbReference>
<comment type="caution">
    <text evidence="2">The sequence shown here is derived from an EMBL/GenBank/DDBJ whole genome shotgun (WGS) entry which is preliminary data.</text>
</comment>
<organism evidence="2 3">
    <name type="scientific">Desulfonema ishimotonii</name>
    <dbReference type="NCBI Taxonomy" id="45657"/>
    <lineage>
        <taxon>Bacteria</taxon>
        <taxon>Pseudomonadati</taxon>
        <taxon>Thermodesulfobacteriota</taxon>
        <taxon>Desulfobacteria</taxon>
        <taxon>Desulfobacterales</taxon>
        <taxon>Desulfococcaceae</taxon>
        <taxon>Desulfonema</taxon>
    </lineage>
</organism>
<keyword evidence="3" id="KW-1185">Reference proteome</keyword>
<protein>
    <submittedName>
        <fullName evidence="2">GAF domain-containing protein</fullName>
    </submittedName>
</protein>
<dbReference type="AlphaFoldDB" id="A0A401FUP3"/>
<reference evidence="3" key="1">
    <citation type="submission" date="2017-11" db="EMBL/GenBank/DDBJ databases">
        <authorList>
            <person name="Watanabe M."/>
            <person name="Kojima H."/>
        </authorList>
    </citation>
    <scope>NUCLEOTIDE SEQUENCE [LARGE SCALE GENOMIC DNA]</scope>
    <source>
        <strain evidence="3">Tokyo 01</strain>
    </source>
</reference>
<dbReference type="OrthoDB" id="9765588at2"/>
<gene>
    <name evidence="2" type="ORF">DENIS_1649</name>
</gene>